<evidence type="ECO:0000313" key="3">
    <source>
        <dbReference type="EMBL" id="RPB28802.1"/>
    </source>
</evidence>
<keyword evidence="4" id="KW-1185">Reference proteome</keyword>
<evidence type="ECO:0000259" key="2">
    <source>
        <dbReference type="PROSITE" id="PS00028"/>
    </source>
</evidence>
<reference evidence="3 4" key="1">
    <citation type="journal article" date="2018" name="Nat. Ecol. Evol.">
        <title>Pezizomycetes genomes reveal the molecular basis of ectomycorrhizal truffle lifestyle.</title>
        <authorList>
            <person name="Murat C."/>
            <person name="Payen T."/>
            <person name="Noel B."/>
            <person name="Kuo A."/>
            <person name="Morin E."/>
            <person name="Chen J."/>
            <person name="Kohler A."/>
            <person name="Krizsan K."/>
            <person name="Balestrini R."/>
            <person name="Da Silva C."/>
            <person name="Montanini B."/>
            <person name="Hainaut M."/>
            <person name="Levati E."/>
            <person name="Barry K.W."/>
            <person name="Belfiori B."/>
            <person name="Cichocki N."/>
            <person name="Clum A."/>
            <person name="Dockter R.B."/>
            <person name="Fauchery L."/>
            <person name="Guy J."/>
            <person name="Iotti M."/>
            <person name="Le Tacon F."/>
            <person name="Lindquist E.A."/>
            <person name="Lipzen A."/>
            <person name="Malagnac F."/>
            <person name="Mello A."/>
            <person name="Molinier V."/>
            <person name="Miyauchi S."/>
            <person name="Poulain J."/>
            <person name="Riccioni C."/>
            <person name="Rubini A."/>
            <person name="Sitrit Y."/>
            <person name="Splivallo R."/>
            <person name="Traeger S."/>
            <person name="Wang M."/>
            <person name="Zifcakova L."/>
            <person name="Wipf D."/>
            <person name="Zambonelli A."/>
            <person name="Paolocci F."/>
            <person name="Nowrousian M."/>
            <person name="Ottonello S."/>
            <person name="Baldrian P."/>
            <person name="Spatafora J.W."/>
            <person name="Henrissat B."/>
            <person name="Nagy L.G."/>
            <person name="Aury J.M."/>
            <person name="Wincker P."/>
            <person name="Grigoriev I.V."/>
            <person name="Bonfante P."/>
            <person name="Martin F.M."/>
        </authorList>
    </citation>
    <scope>NUCLEOTIDE SEQUENCE [LARGE SCALE GENOMIC DNA]</scope>
    <source>
        <strain evidence="3 4">ATCC MYA-4762</strain>
    </source>
</reference>
<dbReference type="InParanoid" id="A0A3N4M7J8"/>
<name>A0A3N4M7J8_9PEZI</name>
<feature type="compositionally biased region" description="Polar residues" evidence="1">
    <location>
        <begin position="73"/>
        <end position="90"/>
    </location>
</feature>
<dbReference type="OrthoDB" id="5304172at2759"/>
<dbReference type="PROSITE" id="PS00028">
    <property type="entry name" value="ZINC_FINGER_C2H2_1"/>
    <property type="match status" value="1"/>
</dbReference>
<evidence type="ECO:0000256" key="1">
    <source>
        <dbReference type="SAM" id="MobiDB-lite"/>
    </source>
</evidence>
<evidence type="ECO:0000313" key="4">
    <source>
        <dbReference type="Proteomes" id="UP000267821"/>
    </source>
</evidence>
<dbReference type="InterPro" id="IPR013087">
    <property type="entry name" value="Znf_C2H2_type"/>
</dbReference>
<feature type="domain" description="C2H2-type" evidence="2">
    <location>
        <begin position="136"/>
        <end position="158"/>
    </location>
</feature>
<protein>
    <recommendedName>
        <fullName evidence="2">C2H2-type domain-containing protein</fullName>
    </recommendedName>
</protein>
<dbReference type="EMBL" id="ML121528">
    <property type="protein sequence ID" value="RPB28802.1"/>
    <property type="molecule type" value="Genomic_DNA"/>
</dbReference>
<dbReference type="Proteomes" id="UP000267821">
    <property type="component" value="Unassembled WGS sequence"/>
</dbReference>
<feature type="region of interest" description="Disordered" evidence="1">
    <location>
        <begin position="1"/>
        <end position="90"/>
    </location>
</feature>
<dbReference type="AlphaFoldDB" id="A0A3N4M7J8"/>
<accession>A0A3N4M7J8</accession>
<sequence>MLSSAQPLQLSTTSGTSSTTVYSSKPQDHLTSRKPENTEAQDPAATIPRSSHLKRREPYERMNPPPIPHRRTQSLQSSFFQQRPLSPPSSITTILTQPTQEIMISRHYLLGNVCFTNFLKGPSNRFTTLMTETLECGYCREAFHTLEDLKKHLVRASHSVWICCHNLYRSKRLRDNHRRDYSCQSSPVPGNCGYAEFYESTGKGEFTISMRTGKCGYCDKETGSSDNLRAHLVDEVTKVMGHEVWYAYGRFFKEGRDMERWKEFCEMGNEDEALWAETEGEGALMGVDNGIGAGYDGRGGMNGGVIVGATTKRRRTISNGSGMNIAGIN</sequence>
<proteinExistence type="predicted"/>
<feature type="compositionally biased region" description="Low complexity" evidence="1">
    <location>
        <begin position="11"/>
        <end position="24"/>
    </location>
</feature>
<organism evidence="3 4">
    <name type="scientific">Terfezia boudieri ATCC MYA-4762</name>
    <dbReference type="NCBI Taxonomy" id="1051890"/>
    <lineage>
        <taxon>Eukaryota</taxon>
        <taxon>Fungi</taxon>
        <taxon>Dikarya</taxon>
        <taxon>Ascomycota</taxon>
        <taxon>Pezizomycotina</taxon>
        <taxon>Pezizomycetes</taxon>
        <taxon>Pezizales</taxon>
        <taxon>Pezizaceae</taxon>
        <taxon>Terfezia</taxon>
    </lineage>
</organism>
<gene>
    <name evidence="3" type="ORF">L211DRAFT_844874</name>
</gene>
<feature type="compositionally biased region" description="Polar residues" evidence="1">
    <location>
        <begin position="1"/>
        <end position="10"/>
    </location>
</feature>
<feature type="compositionally biased region" description="Basic and acidic residues" evidence="1">
    <location>
        <begin position="26"/>
        <end position="37"/>
    </location>
</feature>